<evidence type="ECO:0000313" key="6">
    <source>
        <dbReference type="Proteomes" id="UP000444316"/>
    </source>
</evidence>
<accession>A0A845I1T6</accession>
<dbReference type="SMART" id="SM00247">
    <property type="entry name" value="XTALbg"/>
    <property type="match status" value="1"/>
</dbReference>
<protein>
    <recommendedName>
        <fullName evidence="4">Beta/gamma crystallin 'Greek key' domain-containing protein</fullName>
    </recommendedName>
</protein>
<comment type="caution">
    <text evidence="5">The sequence shown here is derived from an EMBL/GenBank/DDBJ whole genome shotgun (WGS) entry which is preliminary data.</text>
</comment>
<dbReference type="Gene3D" id="2.60.20.10">
    <property type="entry name" value="Crystallins"/>
    <property type="match status" value="1"/>
</dbReference>
<dbReference type="InterPro" id="IPR001064">
    <property type="entry name" value="Beta/gamma_crystallin"/>
</dbReference>
<keyword evidence="6" id="KW-1185">Reference proteome</keyword>
<gene>
    <name evidence="5" type="ORF">GTP23_19700</name>
</gene>
<feature type="domain" description="Beta/gamma crystallin 'Greek key'" evidence="4">
    <location>
        <begin position="20"/>
        <end position="60"/>
    </location>
</feature>
<proteinExistence type="inferred from homology"/>
<dbReference type="EMBL" id="WWCL01000004">
    <property type="protein sequence ID" value="MYN47273.1"/>
    <property type="molecule type" value="Genomic_DNA"/>
</dbReference>
<evidence type="ECO:0000313" key="5">
    <source>
        <dbReference type="EMBL" id="MYN47273.1"/>
    </source>
</evidence>
<dbReference type="Pfam" id="PF00030">
    <property type="entry name" value="Crystall"/>
    <property type="match status" value="1"/>
</dbReference>
<sequence length="112" mass="12630">MRKPLFAAFALSASLCAQAGEITLYTRANFGGPAIKLHESEPDLDKLGFNDRTSSVVVQSGRWQVCEHKQYKGRCKLLEKGEYAQLQDFNNMMSSVRELDELAQHKSQPDRP</sequence>
<dbReference type="Proteomes" id="UP000444316">
    <property type="component" value="Unassembled WGS sequence"/>
</dbReference>
<feature type="signal peptide" evidence="3">
    <location>
        <begin position="1"/>
        <end position="19"/>
    </location>
</feature>
<dbReference type="InterPro" id="IPR011024">
    <property type="entry name" value="G_crystallin-like"/>
</dbReference>
<dbReference type="AlphaFoldDB" id="A0A845I1T6"/>
<feature type="domain" description="Beta/gamma crystallin 'Greek key'" evidence="4">
    <location>
        <begin position="61"/>
        <end position="100"/>
    </location>
</feature>
<evidence type="ECO:0000256" key="1">
    <source>
        <dbReference type="ARBA" id="ARBA00009646"/>
    </source>
</evidence>
<dbReference type="InterPro" id="IPR050252">
    <property type="entry name" value="Beta/Gamma-Crystallin"/>
</dbReference>
<feature type="chain" id="PRO_5032742098" description="Beta/gamma crystallin 'Greek key' domain-containing protein" evidence="3">
    <location>
        <begin position="20"/>
        <end position="112"/>
    </location>
</feature>
<evidence type="ECO:0000259" key="4">
    <source>
        <dbReference type="PROSITE" id="PS50915"/>
    </source>
</evidence>
<keyword evidence="2" id="KW-0677">Repeat</keyword>
<dbReference type="RefSeq" id="WP_161036656.1">
    <property type="nucleotide sequence ID" value="NZ_WWCL01000004.1"/>
</dbReference>
<keyword evidence="3" id="KW-0732">Signal</keyword>
<reference evidence="5" key="1">
    <citation type="submission" date="2019-12" db="EMBL/GenBank/DDBJ databases">
        <title>Novel species isolated from a subtropical stream in China.</title>
        <authorList>
            <person name="Lu H."/>
        </authorList>
    </citation>
    <scope>NUCLEOTIDE SEQUENCE [LARGE SCALE GENOMIC DNA]</scope>
    <source>
        <strain evidence="5">FT93W</strain>
    </source>
</reference>
<organism evidence="5 6">
    <name type="scientific">Duganella fentianensis</name>
    <dbReference type="NCBI Taxonomy" id="2692177"/>
    <lineage>
        <taxon>Bacteria</taxon>
        <taxon>Pseudomonadati</taxon>
        <taxon>Pseudomonadota</taxon>
        <taxon>Betaproteobacteria</taxon>
        <taxon>Burkholderiales</taxon>
        <taxon>Oxalobacteraceae</taxon>
        <taxon>Telluria group</taxon>
        <taxon>Duganella</taxon>
    </lineage>
</organism>
<dbReference type="PROSITE" id="PS50915">
    <property type="entry name" value="CRYSTALLIN_BETA_GAMMA"/>
    <property type="match status" value="2"/>
</dbReference>
<name>A0A845I1T6_9BURK</name>
<comment type="similarity">
    <text evidence="1">Belongs to the beta/gamma-crystallin family.</text>
</comment>
<dbReference type="SUPFAM" id="SSF49695">
    <property type="entry name" value="gamma-Crystallin-like"/>
    <property type="match status" value="1"/>
</dbReference>
<evidence type="ECO:0000256" key="2">
    <source>
        <dbReference type="ARBA" id="ARBA00022737"/>
    </source>
</evidence>
<dbReference type="PANTHER" id="PTHR11818:SF42">
    <property type="entry name" value="VOLTAGE-GATED HYDROGEN CHANNEL 1"/>
    <property type="match status" value="1"/>
</dbReference>
<dbReference type="PANTHER" id="PTHR11818">
    <property type="entry name" value="BETA/GAMMA CRYSTALLIN"/>
    <property type="match status" value="1"/>
</dbReference>
<evidence type="ECO:0000256" key="3">
    <source>
        <dbReference type="SAM" id="SignalP"/>
    </source>
</evidence>